<dbReference type="Proteomes" id="UP000622552">
    <property type="component" value="Unassembled WGS sequence"/>
</dbReference>
<reference evidence="2" key="1">
    <citation type="submission" date="2020-11" db="EMBL/GenBank/DDBJ databases">
        <title>Sequencing the genomes of 1000 actinobacteria strains.</title>
        <authorList>
            <person name="Klenk H.-P."/>
        </authorList>
    </citation>
    <scope>NUCLEOTIDE SEQUENCE</scope>
    <source>
        <strain evidence="2">DSM 45356</strain>
    </source>
</reference>
<organism evidence="2 3">
    <name type="scientific">Longispora fulva</name>
    <dbReference type="NCBI Taxonomy" id="619741"/>
    <lineage>
        <taxon>Bacteria</taxon>
        <taxon>Bacillati</taxon>
        <taxon>Actinomycetota</taxon>
        <taxon>Actinomycetes</taxon>
        <taxon>Micromonosporales</taxon>
        <taxon>Micromonosporaceae</taxon>
        <taxon>Longispora</taxon>
    </lineage>
</organism>
<dbReference type="GO" id="GO:0043190">
    <property type="term" value="C:ATP-binding cassette (ABC) transporter complex"/>
    <property type="evidence" value="ECO:0007669"/>
    <property type="project" value="InterPro"/>
</dbReference>
<dbReference type="EMBL" id="JADOUF010000001">
    <property type="protein sequence ID" value="MBG6136002.1"/>
    <property type="molecule type" value="Genomic_DNA"/>
</dbReference>
<sequence length="524" mass="55844">MSRNLDLSRRALLATIGAGGVAALLPGCRSAVEQAGDAGAGTPTPGGVLKIAQAADISPKTLLSQNNPNMAVCRTVFNTLFEYDHKTLAAKPGLAESFQLADNGATVTLKLRQGVTFHSGRPFGAKDVLFTLDYLRKDTTSSQLKHVAKAIADASATGDGEVRLRFNHPVSNMFDLFEIMLILDSESIGDLEKGAKLIGTGPFAVDSYTPGSGLKLSRNEKYFKHRPYLDGVDISIITQSSSMLASLRSGNTHLALDMAPLDAAAVRNDPAYELVVADPHDSTFYLASNVKVAPLDRKEVRQAIAWAIDRDRVLKQVLGGIGSTSSLPWSPSSPAYDKTAAQSYHYDPAKAKQLIAQAGAAGVRLDVVYNAGLATNAAIAEIVQYNLKEAGLDAAAVPLQAADFQGKLTSGALPGLFVNGHGFGHLNPATLVKGAFPFNADRNASNFDSAEYKQLADTLWKATDDTARRAAAAKVNAFLLDEQFVSDLVVSAHTYAITRKVRGLAWSMFDYLNLDETYLAGGRP</sequence>
<evidence type="ECO:0000313" key="3">
    <source>
        <dbReference type="Proteomes" id="UP000622552"/>
    </source>
</evidence>
<dbReference type="InterPro" id="IPR006311">
    <property type="entry name" value="TAT_signal"/>
</dbReference>
<dbReference type="InterPro" id="IPR030678">
    <property type="entry name" value="Peptide/Ni-bd"/>
</dbReference>
<dbReference type="CDD" id="cd00995">
    <property type="entry name" value="PBP2_NikA_DppA_OppA_like"/>
    <property type="match status" value="1"/>
</dbReference>
<dbReference type="GO" id="GO:0015833">
    <property type="term" value="P:peptide transport"/>
    <property type="evidence" value="ECO:0007669"/>
    <property type="project" value="TreeGrafter"/>
</dbReference>
<dbReference type="InterPro" id="IPR000914">
    <property type="entry name" value="SBP_5_dom"/>
</dbReference>
<keyword evidence="3" id="KW-1185">Reference proteome</keyword>
<dbReference type="GO" id="GO:0042597">
    <property type="term" value="C:periplasmic space"/>
    <property type="evidence" value="ECO:0007669"/>
    <property type="project" value="UniProtKB-ARBA"/>
</dbReference>
<dbReference type="AlphaFoldDB" id="A0A8J7KP80"/>
<dbReference type="PANTHER" id="PTHR30290">
    <property type="entry name" value="PERIPLASMIC BINDING COMPONENT OF ABC TRANSPORTER"/>
    <property type="match status" value="1"/>
</dbReference>
<feature type="domain" description="Solute-binding protein family 5" evidence="1">
    <location>
        <begin position="91"/>
        <end position="425"/>
    </location>
</feature>
<dbReference type="SUPFAM" id="SSF53850">
    <property type="entry name" value="Periplasmic binding protein-like II"/>
    <property type="match status" value="1"/>
</dbReference>
<protein>
    <submittedName>
        <fullName evidence="2">Peptide/nickel transport system substrate-binding protein</fullName>
    </submittedName>
</protein>
<dbReference type="PROSITE" id="PS51318">
    <property type="entry name" value="TAT"/>
    <property type="match status" value="1"/>
</dbReference>
<gene>
    <name evidence="2" type="ORF">IW245_002196</name>
</gene>
<accession>A0A8J7KP80</accession>
<dbReference type="Gene3D" id="3.10.105.10">
    <property type="entry name" value="Dipeptide-binding Protein, Domain 3"/>
    <property type="match status" value="1"/>
</dbReference>
<dbReference type="RefSeq" id="WP_197003045.1">
    <property type="nucleotide sequence ID" value="NZ_BONS01000001.1"/>
</dbReference>
<evidence type="ECO:0000259" key="1">
    <source>
        <dbReference type="Pfam" id="PF00496"/>
    </source>
</evidence>
<dbReference type="Pfam" id="PF00496">
    <property type="entry name" value="SBP_bac_5"/>
    <property type="match status" value="1"/>
</dbReference>
<comment type="caution">
    <text evidence="2">The sequence shown here is derived from an EMBL/GenBank/DDBJ whole genome shotgun (WGS) entry which is preliminary data.</text>
</comment>
<dbReference type="PIRSF" id="PIRSF002741">
    <property type="entry name" value="MppA"/>
    <property type="match status" value="1"/>
</dbReference>
<dbReference type="InterPro" id="IPR039424">
    <property type="entry name" value="SBP_5"/>
</dbReference>
<name>A0A8J7KP80_9ACTN</name>
<evidence type="ECO:0000313" key="2">
    <source>
        <dbReference type="EMBL" id="MBG6136002.1"/>
    </source>
</evidence>
<dbReference type="GO" id="GO:1904680">
    <property type="term" value="F:peptide transmembrane transporter activity"/>
    <property type="evidence" value="ECO:0007669"/>
    <property type="project" value="TreeGrafter"/>
</dbReference>
<dbReference type="Gene3D" id="3.40.190.10">
    <property type="entry name" value="Periplasmic binding protein-like II"/>
    <property type="match status" value="1"/>
</dbReference>
<proteinExistence type="predicted"/>